<feature type="region of interest" description="Disordered" evidence="2">
    <location>
        <begin position="729"/>
        <end position="749"/>
    </location>
</feature>
<evidence type="ECO:0000313" key="4">
    <source>
        <dbReference type="Proteomes" id="UP001642484"/>
    </source>
</evidence>
<sequence length="774" mass="87266">MSNSVKWSELPDSTPLEYEQENQKRPGSKSHDLYERYKRSKTYGEAKANGARPEDFRHDYGKGWLKLQGGQIPLVAPKNGAKKDSEGSKRPKDGSSKKSKEDMEPIWQEEKRDPEQIQQDLMKQAELSKELNELKNDQYKKRERPKDAWEVAMEAFSKGSDQSRSSKKPRPTVAEAPSALDMKLEKAHKQLQKETMEQLEKARKEREKEKAEKAKAEAEKPKTLMGLSAAKAKKTEEKPEKPEKPAEKPSVKDRGKARVEKTPEKERAKEPEKGEKVLKVEKSEKVEKAEAKVEKKDKEKKLKKDKKEKKHKKDKKHKKHKKHKNHSDEKKSKLEGGKKAPRTSIPASRIRELLRSKVMGKDKGSSLFQQQVQEDAKLGGQPNGTTKPQAPDDEKEPSPPKEKAPDSLQEAVEVLQRQINELKPQQLEKLLECFKAEVTWRPDDVEDFNFDLKLLPVPKLRELTRLIARVRADTGSQLQAGVALDSNDRARFSAPVSQSTQLAAMKESHERELEDKIRVLEQQNEHQQRQIEEQKAQMMQMQAAQAQAQVHQLRSSLPRQDPRFAPGQNTFGGSSSSIRPTWKESITTSVPHQIALQQPQAATGLAGQVPMRRPFTPGASPAQGGSELYSTNPKDGWRTGPAAARMPHELVPGWIGDGGGWVPGGEPPKNAQPPAVPPGDTEPPGRCMETCRCGQVVSRAWEVEKAWLKDEARAMAIMAAIQRFESHPSVERRGKVSKQNRYEPAAPTHQQALAEAGRVTLPPHLRMRAYPDVR</sequence>
<evidence type="ECO:0000256" key="1">
    <source>
        <dbReference type="SAM" id="Coils"/>
    </source>
</evidence>
<feature type="region of interest" description="Disordered" evidence="2">
    <location>
        <begin position="1"/>
        <end position="115"/>
    </location>
</feature>
<feature type="compositionally biased region" description="Basic and acidic residues" evidence="2">
    <location>
        <begin position="21"/>
        <end position="37"/>
    </location>
</feature>
<dbReference type="EMBL" id="CAXAMN010018779">
    <property type="protein sequence ID" value="CAK9052962.1"/>
    <property type="molecule type" value="Genomic_DNA"/>
</dbReference>
<feature type="compositionally biased region" description="Basic and acidic residues" evidence="2">
    <location>
        <begin position="129"/>
        <end position="149"/>
    </location>
</feature>
<feature type="compositionally biased region" description="Basic and acidic residues" evidence="2">
    <location>
        <begin position="349"/>
        <end position="364"/>
    </location>
</feature>
<feature type="region of interest" description="Disordered" evidence="2">
    <location>
        <begin position="615"/>
        <end position="634"/>
    </location>
</feature>
<name>A0ABP0MN98_9DINO</name>
<protein>
    <submittedName>
        <fullName evidence="3">Uncharacterized protein</fullName>
    </submittedName>
</protein>
<feature type="compositionally biased region" description="Basic and acidic residues" evidence="2">
    <location>
        <begin position="81"/>
        <end position="115"/>
    </location>
</feature>
<evidence type="ECO:0000256" key="2">
    <source>
        <dbReference type="SAM" id="MobiDB-lite"/>
    </source>
</evidence>
<reference evidence="3 4" key="1">
    <citation type="submission" date="2024-02" db="EMBL/GenBank/DDBJ databases">
        <authorList>
            <person name="Chen Y."/>
            <person name="Shah S."/>
            <person name="Dougan E. K."/>
            <person name="Thang M."/>
            <person name="Chan C."/>
        </authorList>
    </citation>
    <scope>NUCLEOTIDE SEQUENCE [LARGE SCALE GENOMIC DNA]</scope>
</reference>
<comment type="caution">
    <text evidence="3">The sequence shown here is derived from an EMBL/GenBank/DDBJ whole genome shotgun (WGS) entry which is preliminary data.</text>
</comment>
<keyword evidence="1" id="KW-0175">Coiled coil</keyword>
<proteinExistence type="predicted"/>
<feature type="region of interest" description="Disordered" evidence="2">
    <location>
        <begin position="657"/>
        <end position="683"/>
    </location>
</feature>
<feature type="compositionally biased region" description="Basic and acidic residues" evidence="2">
    <location>
        <begin position="233"/>
        <end position="302"/>
    </location>
</feature>
<feature type="compositionally biased region" description="Basic and acidic residues" evidence="2">
    <location>
        <begin position="182"/>
        <end position="222"/>
    </location>
</feature>
<feature type="compositionally biased region" description="Pro residues" evidence="2">
    <location>
        <begin position="670"/>
        <end position="681"/>
    </location>
</feature>
<keyword evidence="4" id="KW-1185">Reference proteome</keyword>
<feature type="compositionally biased region" description="Basic and acidic residues" evidence="2">
    <location>
        <begin position="326"/>
        <end position="338"/>
    </location>
</feature>
<feature type="coiled-coil region" evidence="1">
    <location>
        <begin position="503"/>
        <end position="549"/>
    </location>
</feature>
<feature type="compositionally biased region" description="Basic residues" evidence="2">
    <location>
        <begin position="303"/>
        <end position="325"/>
    </location>
</feature>
<dbReference type="Proteomes" id="UP001642484">
    <property type="component" value="Unassembled WGS sequence"/>
</dbReference>
<evidence type="ECO:0000313" key="3">
    <source>
        <dbReference type="EMBL" id="CAK9052962.1"/>
    </source>
</evidence>
<feature type="compositionally biased region" description="Basic and acidic residues" evidence="2">
    <location>
        <begin position="52"/>
        <end position="61"/>
    </location>
</feature>
<gene>
    <name evidence="3" type="ORF">CCMP2556_LOCUS26661</name>
</gene>
<feature type="compositionally biased region" description="Basic and acidic residues" evidence="2">
    <location>
        <begin position="390"/>
        <end position="405"/>
    </location>
</feature>
<feature type="region of interest" description="Disordered" evidence="2">
    <location>
        <begin position="129"/>
        <end position="411"/>
    </location>
</feature>
<accession>A0ABP0MN98</accession>
<organism evidence="3 4">
    <name type="scientific">Durusdinium trenchii</name>
    <dbReference type="NCBI Taxonomy" id="1381693"/>
    <lineage>
        <taxon>Eukaryota</taxon>
        <taxon>Sar</taxon>
        <taxon>Alveolata</taxon>
        <taxon>Dinophyceae</taxon>
        <taxon>Suessiales</taxon>
        <taxon>Symbiodiniaceae</taxon>
        <taxon>Durusdinium</taxon>
    </lineage>
</organism>